<evidence type="ECO:0000313" key="1">
    <source>
        <dbReference type="EMBL" id="HJD96435.1"/>
    </source>
</evidence>
<reference evidence="1" key="1">
    <citation type="journal article" date="2021" name="PeerJ">
        <title>Extensive microbial diversity within the chicken gut microbiome revealed by metagenomics and culture.</title>
        <authorList>
            <person name="Gilroy R."/>
            <person name="Ravi A."/>
            <person name="Getino M."/>
            <person name="Pursley I."/>
            <person name="Horton D.L."/>
            <person name="Alikhan N.F."/>
            <person name="Baker D."/>
            <person name="Gharbi K."/>
            <person name="Hall N."/>
            <person name="Watson M."/>
            <person name="Adriaenssens E.M."/>
            <person name="Foster-Nyarko E."/>
            <person name="Jarju S."/>
            <person name="Secka A."/>
            <person name="Antonio M."/>
            <person name="Oren A."/>
            <person name="Chaudhuri R.R."/>
            <person name="La Ragione R."/>
            <person name="Hildebrand F."/>
            <person name="Pallen M.J."/>
        </authorList>
    </citation>
    <scope>NUCLEOTIDE SEQUENCE</scope>
    <source>
        <strain evidence="1">ChiGjej2B2-19336</strain>
    </source>
</reference>
<evidence type="ECO:0000313" key="2">
    <source>
        <dbReference type="Proteomes" id="UP000698963"/>
    </source>
</evidence>
<sequence length="125" mass="13365">MKKELISVENLDAFICRQDGKLYVGKNRILTPGAKDELARRKVSVVYGEEPAPAEPVQAPCRGGCGAGKTFFVGPEEGAGLASAGSLESLSMAVAHMLRTQYGVTDPNEVRAMTVEALKTIRDNI</sequence>
<proteinExistence type="predicted"/>
<organism evidence="1 2">
    <name type="scientific">Mailhella massiliensis</name>
    <dbReference type="NCBI Taxonomy" id="1903261"/>
    <lineage>
        <taxon>Bacteria</taxon>
        <taxon>Pseudomonadati</taxon>
        <taxon>Thermodesulfobacteriota</taxon>
        <taxon>Desulfovibrionia</taxon>
        <taxon>Desulfovibrionales</taxon>
        <taxon>Desulfovibrionaceae</taxon>
        <taxon>Mailhella</taxon>
    </lineage>
</organism>
<accession>A0A921AU73</accession>
<protein>
    <submittedName>
        <fullName evidence="1">Uncharacterized protein</fullName>
    </submittedName>
</protein>
<gene>
    <name evidence="1" type="ORF">K8W16_02150</name>
</gene>
<comment type="caution">
    <text evidence="1">The sequence shown here is derived from an EMBL/GenBank/DDBJ whole genome shotgun (WGS) entry which is preliminary data.</text>
</comment>
<name>A0A921AU73_9BACT</name>
<dbReference type="Proteomes" id="UP000698963">
    <property type="component" value="Unassembled WGS sequence"/>
</dbReference>
<dbReference type="AlphaFoldDB" id="A0A921AU73"/>
<dbReference type="RefSeq" id="WP_304120749.1">
    <property type="nucleotide sequence ID" value="NZ_DYZA01000039.1"/>
</dbReference>
<dbReference type="EMBL" id="DYZA01000039">
    <property type="protein sequence ID" value="HJD96435.1"/>
    <property type="molecule type" value="Genomic_DNA"/>
</dbReference>
<reference evidence="1" key="2">
    <citation type="submission" date="2021-09" db="EMBL/GenBank/DDBJ databases">
        <authorList>
            <person name="Gilroy R."/>
        </authorList>
    </citation>
    <scope>NUCLEOTIDE SEQUENCE</scope>
    <source>
        <strain evidence="1">ChiGjej2B2-19336</strain>
    </source>
</reference>